<dbReference type="InterPro" id="IPR051478">
    <property type="entry name" value="Beta-lactamase-like_AB/R"/>
</dbReference>
<dbReference type="RefSeq" id="WP_282588457.1">
    <property type="nucleotide sequence ID" value="NZ_JAMOIM010000039.1"/>
</dbReference>
<feature type="domain" description="Beta-lactamase-related" evidence="2">
    <location>
        <begin position="30"/>
        <end position="324"/>
    </location>
</feature>
<evidence type="ECO:0000313" key="4">
    <source>
        <dbReference type="Proteomes" id="UP001165667"/>
    </source>
</evidence>
<organism evidence="3 4">
    <name type="scientific">Lichenifustis flavocetrariae</name>
    <dbReference type="NCBI Taxonomy" id="2949735"/>
    <lineage>
        <taxon>Bacteria</taxon>
        <taxon>Pseudomonadati</taxon>
        <taxon>Pseudomonadota</taxon>
        <taxon>Alphaproteobacteria</taxon>
        <taxon>Hyphomicrobiales</taxon>
        <taxon>Lichenihabitantaceae</taxon>
        <taxon>Lichenifustis</taxon>
    </lineage>
</organism>
<dbReference type="AlphaFoldDB" id="A0AA42CLX4"/>
<dbReference type="InterPro" id="IPR001466">
    <property type="entry name" value="Beta-lactam-related"/>
</dbReference>
<protein>
    <submittedName>
        <fullName evidence="3">Beta-lactamase family protein</fullName>
    </submittedName>
</protein>
<keyword evidence="4" id="KW-1185">Reference proteome</keyword>
<sequence length="410" mass="44306">MIQDPPPSILPDTGIATLLARRIDVHHLSRGMVVGVTDVAGHRFIAQGHSDASMTNPVDASTLFEIGSITKVFTALVLADMADKGEVRLDEPVQDLLPNGVRVPARNGRPITLLDLASHRSGLPRMPANFGLAEWTDPERPYTPDLLYAFLADHELARTPGDVNVYSNLGYGLLGHALSRRADIPYEALVRSRFLDPLAMHRTVIEVPQHLASAVATGHDDALDAVPAWRFGAMEGAGAFRSSAADMLLFVDALRTPSTSPLATAIATLKTPLKEGGLGYRTDHPDGSLLLSHTGGTGGFRSYLGCLPAWDRGVIVLSNALTEITADLGLHILDPRFRLMWHRTAVPVDPAQFLRLTGRYRLTPTQIFDVTADDQGLLVKLGEQNTCRVFPIVCSRPPTGASSTNAWARS</sequence>
<evidence type="ECO:0000256" key="1">
    <source>
        <dbReference type="ARBA" id="ARBA00038473"/>
    </source>
</evidence>
<accession>A0AA42CLX4</accession>
<dbReference type="InterPro" id="IPR012338">
    <property type="entry name" value="Beta-lactam/transpept-like"/>
</dbReference>
<dbReference type="SUPFAM" id="SSF56601">
    <property type="entry name" value="beta-lactamase/transpeptidase-like"/>
    <property type="match status" value="1"/>
</dbReference>
<dbReference type="PANTHER" id="PTHR22935:SF95">
    <property type="entry name" value="BETA-LACTAMASE-LIKE 1-RELATED"/>
    <property type="match status" value="1"/>
</dbReference>
<comment type="caution">
    <text evidence="3">The sequence shown here is derived from an EMBL/GenBank/DDBJ whole genome shotgun (WGS) entry which is preliminary data.</text>
</comment>
<proteinExistence type="inferred from homology"/>
<evidence type="ECO:0000313" key="3">
    <source>
        <dbReference type="EMBL" id="MCW6512079.1"/>
    </source>
</evidence>
<dbReference type="Proteomes" id="UP001165667">
    <property type="component" value="Unassembled WGS sequence"/>
</dbReference>
<dbReference type="PANTHER" id="PTHR22935">
    <property type="entry name" value="PENICILLIN-BINDING PROTEIN"/>
    <property type="match status" value="1"/>
</dbReference>
<dbReference type="Gene3D" id="3.40.710.10">
    <property type="entry name" value="DD-peptidase/beta-lactamase superfamily"/>
    <property type="match status" value="1"/>
</dbReference>
<dbReference type="Pfam" id="PF00144">
    <property type="entry name" value="Beta-lactamase"/>
    <property type="match status" value="1"/>
</dbReference>
<comment type="similarity">
    <text evidence="1">Belongs to the beta-lactamase family.</text>
</comment>
<dbReference type="EMBL" id="JAMOIM010000039">
    <property type="protein sequence ID" value="MCW6512079.1"/>
    <property type="molecule type" value="Genomic_DNA"/>
</dbReference>
<evidence type="ECO:0000259" key="2">
    <source>
        <dbReference type="Pfam" id="PF00144"/>
    </source>
</evidence>
<reference evidence="3" key="1">
    <citation type="submission" date="2022-05" db="EMBL/GenBank/DDBJ databases">
        <authorList>
            <person name="Pankratov T."/>
        </authorList>
    </citation>
    <scope>NUCLEOTIDE SEQUENCE</scope>
    <source>
        <strain evidence="3">BP6-180914</strain>
    </source>
</reference>
<name>A0AA42CLX4_9HYPH</name>
<gene>
    <name evidence="3" type="ORF">M8523_29535</name>
</gene>